<dbReference type="Gramene" id="Pp3c2_35880V3.1">
    <property type="protein sequence ID" value="PAC:32932795.CDS.1"/>
    <property type="gene ID" value="Pp3c2_35880"/>
</dbReference>
<dbReference type="SUPFAM" id="SSF50630">
    <property type="entry name" value="Acid proteases"/>
    <property type="match status" value="1"/>
</dbReference>
<reference evidence="2" key="3">
    <citation type="submission" date="2020-12" db="UniProtKB">
        <authorList>
            <consortium name="EnsemblPlants"/>
        </authorList>
    </citation>
    <scope>IDENTIFICATION</scope>
</reference>
<dbReference type="CDD" id="cd00303">
    <property type="entry name" value="retropepsin_like"/>
    <property type="match status" value="1"/>
</dbReference>
<organism evidence="1">
    <name type="scientific">Physcomitrium patens</name>
    <name type="common">Spreading-leaved earth moss</name>
    <name type="synonym">Physcomitrella patens</name>
    <dbReference type="NCBI Taxonomy" id="3218"/>
    <lineage>
        <taxon>Eukaryota</taxon>
        <taxon>Viridiplantae</taxon>
        <taxon>Streptophyta</taxon>
        <taxon>Embryophyta</taxon>
        <taxon>Bryophyta</taxon>
        <taxon>Bryophytina</taxon>
        <taxon>Bryopsida</taxon>
        <taxon>Funariidae</taxon>
        <taxon>Funariales</taxon>
        <taxon>Funariaceae</taxon>
        <taxon>Physcomitrium</taxon>
    </lineage>
</organism>
<dbReference type="Pfam" id="PF08284">
    <property type="entry name" value="RVP_2"/>
    <property type="match status" value="1"/>
</dbReference>
<dbReference type="InParanoid" id="A0A2K1L4E3"/>
<keyword evidence="3" id="KW-1185">Reference proteome</keyword>
<reference evidence="1 3" key="2">
    <citation type="journal article" date="2018" name="Plant J.">
        <title>The Physcomitrella patens chromosome-scale assembly reveals moss genome structure and evolution.</title>
        <authorList>
            <person name="Lang D."/>
            <person name="Ullrich K.K."/>
            <person name="Murat F."/>
            <person name="Fuchs J."/>
            <person name="Jenkins J."/>
            <person name="Haas F.B."/>
            <person name="Piednoel M."/>
            <person name="Gundlach H."/>
            <person name="Van Bel M."/>
            <person name="Meyberg R."/>
            <person name="Vives C."/>
            <person name="Morata J."/>
            <person name="Symeonidi A."/>
            <person name="Hiss M."/>
            <person name="Muchero W."/>
            <person name="Kamisugi Y."/>
            <person name="Saleh O."/>
            <person name="Blanc G."/>
            <person name="Decker E.L."/>
            <person name="van Gessel N."/>
            <person name="Grimwood J."/>
            <person name="Hayes R.D."/>
            <person name="Graham S.W."/>
            <person name="Gunter L.E."/>
            <person name="McDaniel S.F."/>
            <person name="Hoernstein S.N.W."/>
            <person name="Larsson A."/>
            <person name="Li F.W."/>
            <person name="Perroud P.F."/>
            <person name="Phillips J."/>
            <person name="Ranjan P."/>
            <person name="Rokshar D.S."/>
            <person name="Rothfels C.J."/>
            <person name="Schneider L."/>
            <person name="Shu S."/>
            <person name="Stevenson D.W."/>
            <person name="Thummler F."/>
            <person name="Tillich M."/>
            <person name="Villarreal Aguilar J.C."/>
            <person name="Widiez T."/>
            <person name="Wong G.K."/>
            <person name="Wymore A."/>
            <person name="Zhang Y."/>
            <person name="Zimmer A.D."/>
            <person name="Quatrano R.S."/>
            <person name="Mayer K.F.X."/>
            <person name="Goodstein D."/>
            <person name="Casacuberta J.M."/>
            <person name="Vandepoele K."/>
            <person name="Reski R."/>
            <person name="Cuming A.C."/>
            <person name="Tuskan G.A."/>
            <person name="Maumus F."/>
            <person name="Salse J."/>
            <person name="Schmutz J."/>
            <person name="Rensing S.A."/>
        </authorList>
    </citation>
    <scope>NUCLEOTIDE SEQUENCE [LARGE SCALE GENOMIC DNA]</scope>
    <source>
        <strain evidence="2 3">cv. Gransden 2004</strain>
    </source>
</reference>
<name>A0A2K1L4E3_PHYPA</name>
<dbReference type="Gene3D" id="2.40.70.10">
    <property type="entry name" value="Acid Proteases"/>
    <property type="match status" value="1"/>
</dbReference>
<dbReference type="AlphaFoldDB" id="A0A2K1L4E3"/>
<evidence type="ECO:0000313" key="1">
    <source>
        <dbReference type="EMBL" id="PNR60893.1"/>
    </source>
</evidence>
<reference evidence="1 3" key="1">
    <citation type="journal article" date="2008" name="Science">
        <title>The Physcomitrella genome reveals evolutionary insights into the conquest of land by plants.</title>
        <authorList>
            <person name="Rensing S."/>
            <person name="Lang D."/>
            <person name="Zimmer A."/>
            <person name="Terry A."/>
            <person name="Salamov A."/>
            <person name="Shapiro H."/>
            <person name="Nishiyama T."/>
            <person name="Perroud P.-F."/>
            <person name="Lindquist E."/>
            <person name="Kamisugi Y."/>
            <person name="Tanahashi T."/>
            <person name="Sakakibara K."/>
            <person name="Fujita T."/>
            <person name="Oishi K."/>
            <person name="Shin-I T."/>
            <person name="Kuroki Y."/>
            <person name="Toyoda A."/>
            <person name="Suzuki Y."/>
            <person name="Hashimoto A."/>
            <person name="Yamaguchi K."/>
            <person name="Sugano A."/>
            <person name="Kohara Y."/>
            <person name="Fujiyama A."/>
            <person name="Anterola A."/>
            <person name="Aoki S."/>
            <person name="Ashton N."/>
            <person name="Barbazuk W.B."/>
            <person name="Barker E."/>
            <person name="Bennetzen J."/>
            <person name="Bezanilla M."/>
            <person name="Blankenship R."/>
            <person name="Cho S.H."/>
            <person name="Dutcher S."/>
            <person name="Estelle M."/>
            <person name="Fawcett J.A."/>
            <person name="Gundlach H."/>
            <person name="Hanada K."/>
            <person name="Heyl A."/>
            <person name="Hicks K.A."/>
            <person name="Hugh J."/>
            <person name="Lohr M."/>
            <person name="Mayer K."/>
            <person name="Melkozernov A."/>
            <person name="Murata T."/>
            <person name="Nelson D."/>
            <person name="Pils B."/>
            <person name="Prigge M."/>
            <person name="Reiss B."/>
            <person name="Renner T."/>
            <person name="Rombauts S."/>
            <person name="Rushton P."/>
            <person name="Sanderfoot A."/>
            <person name="Schween G."/>
            <person name="Shiu S.-H."/>
            <person name="Stueber K."/>
            <person name="Theodoulou F.L."/>
            <person name="Tu H."/>
            <person name="Van de Peer Y."/>
            <person name="Verrier P.J."/>
            <person name="Waters E."/>
            <person name="Wood A."/>
            <person name="Yang L."/>
            <person name="Cove D."/>
            <person name="Cuming A."/>
            <person name="Hasebe M."/>
            <person name="Lucas S."/>
            <person name="Mishler D.B."/>
            <person name="Reski R."/>
            <person name="Grigoriev I."/>
            <person name="Quatrano R.S."/>
            <person name="Boore J.L."/>
        </authorList>
    </citation>
    <scope>NUCLEOTIDE SEQUENCE [LARGE SCALE GENOMIC DNA]</scope>
    <source>
        <strain evidence="2 3">cv. Gransden 2004</strain>
    </source>
</reference>
<dbReference type="InterPro" id="IPR021109">
    <property type="entry name" value="Peptidase_aspartic_dom_sf"/>
</dbReference>
<evidence type="ECO:0000313" key="3">
    <source>
        <dbReference type="Proteomes" id="UP000006727"/>
    </source>
</evidence>
<dbReference type="EnsemblPlants" id="Pp3c2_35880V3.1">
    <property type="protein sequence ID" value="PAC:32932795.CDS.1"/>
    <property type="gene ID" value="Pp3c2_35880"/>
</dbReference>
<accession>A0A2K1L4E3</accession>
<evidence type="ECO:0000313" key="2">
    <source>
        <dbReference type="EnsemblPlants" id="PAC:32932795.CDS.1"/>
    </source>
</evidence>
<dbReference type="Proteomes" id="UP000006727">
    <property type="component" value="Chromosome 2"/>
</dbReference>
<proteinExistence type="predicted"/>
<dbReference type="EMBL" id="ABEU02000002">
    <property type="protein sequence ID" value="PNR60893.1"/>
    <property type="molecule type" value="Genomic_DNA"/>
</dbReference>
<gene>
    <name evidence="1" type="ORF">PHYPA_003686</name>
</gene>
<protein>
    <submittedName>
        <fullName evidence="1 2">Uncharacterized protein</fullName>
    </submittedName>
</protein>
<sequence>MKNSTQETSSENKIAVCTLCKILFRPSHKCCLQRLWKHIETTAKMETAAASSSRPKTSTPFATRMLPVKSHPTTLASHDGFKQPSTWVVEFSNLHSKDEGKENAFQSWEHMKLRGKAMTKEVMVLIDSGCTHNFINSTVVKVLQLKSTALDPYVVHLPNGSNVLWNRQVKNVPLRIQTYFDLITFGIMDLAHIDVILGQQWLFAKDPKISFRKHIVEIDHNGKRHKLVGEKGLPDAAIVTSF</sequence>